<dbReference type="InterPro" id="IPR004013">
    <property type="entry name" value="PHP_dom"/>
</dbReference>
<dbReference type="Gene3D" id="3.20.20.140">
    <property type="entry name" value="Metal-dependent hydrolases"/>
    <property type="match status" value="1"/>
</dbReference>
<dbReference type="Proteomes" id="UP000696931">
    <property type="component" value="Unassembled WGS sequence"/>
</dbReference>
<dbReference type="InterPro" id="IPR040982">
    <property type="entry name" value="DNA_pol3_finger"/>
</dbReference>
<evidence type="ECO:0000256" key="8">
    <source>
        <dbReference type="ARBA" id="ARBA00049244"/>
    </source>
</evidence>
<dbReference type="Pfam" id="PF01336">
    <property type="entry name" value="tRNA_anti-codon"/>
    <property type="match status" value="1"/>
</dbReference>
<dbReference type="EMBL" id="JACRIW010000058">
    <property type="protein sequence ID" value="MBI5169602.1"/>
    <property type="molecule type" value="Genomic_DNA"/>
</dbReference>
<dbReference type="Pfam" id="PF17657">
    <property type="entry name" value="DNA_pol3_finger"/>
    <property type="match status" value="1"/>
</dbReference>
<dbReference type="GO" id="GO:0003676">
    <property type="term" value="F:nucleic acid binding"/>
    <property type="evidence" value="ECO:0007669"/>
    <property type="project" value="InterPro"/>
</dbReference>
<name>A0A933W8K6_UNCEI</name>
<dbReference type="Pfam" id="PF14579">
    <property type="entry name" value="HHH_6"/>
    <property type="match status" value="1"/>
</dbReference>
<dbReference type="EC" id="2.7.7.7" evidence="2"/>
<dbReference type="GO" id="GO:0005737">
    <property type="term" value="C:cytoplasm"/>
    <property type="evidence" value="ECO:0007669"/>
    <property type="project" value="UniProtKB-SubCell"/>
</dbReference>
<dbReference type="NCBIfam" id="NF005298">
    <property type="entry name" value="PRK06826.1"/>
    <property type="match status" value="1"/>
</dbReference>
<dbReference type="PANTHER" id="PTHR32294:SF0">
    <property type="entry name" value="DNA POLYMERASE III SUBUNIT ALPHA"/>
    <property type="match status" value="1"/>
</dbReference>
<dbReference type="SMART" id="SM00481">
    <property type="entry name" value="POLIIIAc"/>
    <property type="match status" value="1"/>
</dbReference>
<comment type="subcellular location">
    <subcellularLocation>
        <location evidence="1">Cytoplasm</location>
    </subcellularLocation>
</comment>
<comment type="caution">
    <text evidence="10">The sequence shown here is derived from an EMBL/GenBank/DDBJ whole genome shotgun (WGS) entry which is preliminary data.</text>
</comment>
<dbReference type="InterPro" id="IPR004365">
    <property type="entry name" value="NA-bd_OB_tRNA"/>
</dbReference>
<dbReference type="GO" id="GO:0006260">
    <property type="term" value="P:DNA replication"/>
    <property type="evidence" value="ECO:0007669"/>
    <property type="project" value="UniProtKB-KW"/>
</dbReference>
<dbReference type="Pfam" id="PF02811">
    <property type="entry name" value="PHP"/>
    <property type="match status" value="1"/>
</dbReference>
<protein>
    <recommendedName>
        <fullName evidence="3">DNA polymerase III subunit alpha</fullName>
        <ecNumber evidence="2">2.7.7.7</ecNumber>
    </recommendedName>
</protein>
<evidence type="ECO:0000313" key="10">
    <source>
        <dbReference type="EMBL" id="MBI5169602.1"/>
    </source>
</evidence>
<dbReference type="NCBIfam" id="TIGR00594">
    <property type="entry name" value="polc"/>
    <property type="match status" value="1"/>
</dbReference>
<dbReference type="InterPro" id="IPR016195">
    <property type="entry name" value="Pol/histidinol_Pase-like"/>
</dbReference>
<evidence type="ECO:0000259" key="9">
    <source>
        <dbReference type="SMART" id="SM00481"/>
    </source>
</evidence>
<dbReference type="Gene3D" id="1.10.150.870">
    <property type="match status" value="1"/>
</dbReference>
<evidence type="ECO:0000256" key="2">
    <source>
        <dbReference type="ARBA" id="ARBA00012417"/>
    </source>
</evidence>
<dbReference type="AlphaFoldDB" id="A0A933W8K6"/>
<evidence type="ECO:0000256" key="6">
    <source>
        <dbReference type="ARBA" id="ARBA00022705"/>
    </source>
</evidence>
<evidence type="ECO:0000256" key="4">
    <source>
        <dbReference type="ARBA" id="ARBA00022679"/>
    </source>
</evidence>
<dbReference type="CDD" id="cd04485">
    <property type="entry name" value="DnaE_OBF"/>
    <property type="match status" value="1"/>
</dbReference>
<dbReference type="InterPro" id="IPR003141">
    <property type="entry name" value="Pol/His_phosphatase_N"/>
</dbReference>
<evidence type="ECO:0000256" key="3">
    <source>
        <dbReference type="ARBA" id="ARBA00019114"/>
    </source>
</evidence>
<dbReference type="Gene3D" id="1.10.10.1600">
    <property type="entry name" value="Bacterial DNA polymerase III alpha subunit, thumb domain"/>
    <property type="match status" value="1"/>
</dbReference>
<proteinExistence type="predicted"/>
<evidence type="ECO:0000256" key="5">
    <source>
        <dbReference type="ARBA" id="ARBA00022695"/>
    </source>
</evidence>
<dbReference type="CDD" id="cd12113">
    <property type="entry name" value="PHP_PolIIIA_DnaE3"/>
    <property type="match status" value="1"/>
</dbReference>
<dbReference type="InterPro" id="IPR004805">
    <property type="entry name" value="DnaE2/DnaE/PolC"/>
</dbReference>
<reference evidence="10" key="1">
    <citation type="submission" date="2020-07" db="EMBL/GenBank/DDBJ databases">
        <title>Huge and variable diversity of episymbiotic CPR bacteria and DPANN archaea in groundwater ecosystems.</title>
        <authorList>
            <person name="He C.Y."/>
            <person name="Keren R."/>
            <person name="Whittaker M."/>
            <person name="Farag I.F."/>
            <person name="Doudna J."/>
            <person name="Cate J.H.D."/>
            <person name="Banfield J.F."/>
        </authorList>
    </citation>
    <scope>NUCLEOTIDE SEQUENCE</scope>
    <source>
        <strain evidence="10">NC_groundwater_1813_Pr3_B-0.1um_71_17</strain>
    </source>
</reference>
<dbReference type="InterPro" id="IPR029460">
    <property type="entry name" value="DNAPol_HHH"/>
</dbReference>
<evidence type="ECO:0000256" key="7">
    <source>
        <dbReference type="ARBA" id="ARBA00022932"/>
    </source>
</evidence>
<dbReference type="InterPro" id="IPR011708">
    <property type="entry name" value="DNA_pol3_alpha_NTPase_dom"/>
</dbReference>
<keyword evidence="6" id="KW-0235">DNA replication</keyword>
<keyword evidence="7" id="KW-0239">DNA-directed DNA polymerase</keyword>
<keyword evidence="5 10" id="KW-0548">Nucleotidyltransferase</keyword>
<dbReference type="Pfam" id="PF07733">
    <property type="entry name" value="DNA_pol3_alpha"/>
    <property type="match status" value="1"/>
</dbReference>
<dbReference type="NCBIfam" id="NF004226">
    <property type="entry name" value="PRK05673.1"/>
    <property type="match status" value="1"/>
</dbReference>
<organism evidence="10 11">
    <name type="scientific">Eiseniibacteriota bacterium</name>
    <dbReference type="NCBI Taxonomy" id="2212470"/>
    <lineage>
        <taxon>Bacteria</taxon>
        <taxon>Candidatus Eiseniibacteriota</taxon>
    </lineage>
</organism>
<feature type="domain" description="Polymerase/histidinol phosphatase N-terminal" evidence="9">
    <location>
        <begin position="7"/>
        <end position="74"/>
    </location>
</feature>
<sequence>MKHSDFVHLHNHSDYSLLDGASTIPAMVKKAAKLNMPALALTDHGSMFGAVEFYNDAKKAGVKPIVGMEAYVTRNGRATRKPGDVAHHLVLLARDEAGFRNLMRLSSLAYLEGFYYKPRVDHELLSKYSAGLLALSACPKGEIAYDLLEDRDDDALKTAMMYRDIFGAENFFLEIQNHGLDIETKIRSKVAALAAKTGLPLVATNDCHYLEKDHTEAQDVLICIQTGKNVDDAQRMRAVAELHFRSPDEMQHAFSDQPQALLNTLAVAERCNLKMDFGKPLLPEFPLPEGWANTDEYFRDLAWKELHARMGSELGDACRQRFAYELDVICKMGFASYFLIVRDFIAFARENGIGVGPGRGSAAGSLVAFALRITDVDPLKHQLIFERFLNPERVSMPDIDIDFDDLRRGEVIEYVKRKYGETNVTQIITFGTMGAKGVVRDTGRALGFPVAEVDRVAKLVPDGLGMTLDKALEQTPDLRALPEKGGNYAKWLKSAQVLEGLARHASTHAAGVLITPGPLLDYVPLYRQKDGSTTTQWDMKSVEKSGLLKMDFLGLRTLSVLDECVRLVKQHHGVDVDWHALELTDPAAYKVFQDGDTVAIFQFESAGMRDYMKKLKPTVFEDLVAMNALYRPGPMENIPYFIDCKHGRQVAKYDHPKLKPILEGTYGVFVYQEQVMASAHDLAGFSMAQADELRRAMGKKIVEEMAKKRVQFIEGCAKASHIPEKIADKIFTTMEKFAGYGFNKSHSAAYALVAYQCAYLKGHWPAAFMAATMTSEMSDSVRVLTLIEEVRRLGIELLPPDVNKSNYKFTLEDGKIRIGLGAVRNVGQGAIEALVAARDEGGAFRDVFDLTSRVAAGSFNRKVLESLVMAGACDGLNASRESLFAGAALALDHASTVHREKASGPSSLFGGGDDAGASLAVSAPALPVVPAWDQRDKGAKEKEVLGFYLSGHPLEHLREEIERIATCSITQALERGDGSEVRIVGIVSHIKPITTKAGKLMAIVAIEDLAGRAECTFFPEAWETARPLVTADAIIVVSGRIEVREERGAQLLVSEVRPWEQGREQFRPALHVELRAEDITEERLAGIDEALSAFPGDSEVYLHIVRPDHSRVAMRSRRLRVGSQDGLIPRIKERAPMCRVRWGKGAS</sequence>
<comment type="catalytic activity">
    <reaction evidence="8">
        <text>DNA(n) + a 2'-deoxyribonucleoside 5'-triphosphate = DNA(n+1) + diphosphate</text>
        <dbReference type="Rhea" id="RHEA:22508"/>
        <dbReference type="Rhea" id="RHEA-COMP:17339"/>
        <dbReference type="Rhea" id="RHEA-COMP:17340"/>
        <dbReference type="ChEBI" id="CHEBI:33019"/>
        <dbReference type="ChEBI" id="CHEBI:61560"/>
        <dbReference type="ChEBI" id="CHEBI:173112"/>
        <dbReference type="EC" id="2.7.7.7"/>
    </reaction>
</comment>
<dbReference type="PANTHER" id="PTHR32294">
    <property type="entry name" value="DNA POLYMERASE III SUBUNIT ALPHA"/>
    <property type="match status" value="1"/>
</dbReference>
<keyword evidence="4 10" id="KW-0808">Transferase</keyword>
<gene>
    <name evidence="10" type="primary">dnaE</name>
    <name evidence="10" type="ORF">HZA61_08955</name>
</gene>
<evidence type="ECO:0000256" key="1">
    <source>
        <dbReference type="ARBA" id="ARBA00004496"/>
    </source>
</evidence>
<accession>A0A933W8K6</accession>
<dbReference type="InterPro" id="IPR041931">
    <property type="entry name" value="DNA_pol3_alpha_thumb_dom"/>
</dbReference>
<dbReference type="GO" id="GO:0003887">
    <property type="term" value="F:DNA-directed DNA polymerase activity"/>
    <property type="evidence" value="ECO:0007669"/>
    <property type="project" value="UniProtKB-KW"/>
</dbReference>
<dbReference type="GO" id="GO:0008408">
    <property type="term" value="F:3'-5' exonuclease activity"/>
    <property type="evidence" value="ECO:0007669"/>
    <property type="project" value="InterPro"/>
</dbReference>
<evidence type="ECO:0000313" key="11">
    <source>
        <dbReference type="Proteomes" id="UP000696931"/>
    </source>
</evidence>
<dbReference type="SUPFAM" id="SSF89550">
    <property type="entry name" value="PHP domain-like"/>
    <property type="match status" value="1"/>
</dbReference>